<keyword evidence="15" id="KW-1185">Reference proteome</keyword>
<keyword evidence="10" id="KW-0456">Lyase</keyword>
<protein>
    <recommendedName>
        <fullName evidence="4">L-serine ammonia-lyase</fullName>
        <ecNumber evidence="4">4.3.1.17</ecNumber>
    </recommendedName>
    <alternativeName>
        <fullName evidence="11">L-serine deaminase</fullName>
    </alternativeName>
</protein>
<accession>A0A5S4G934</accession>
<feature type="domain" description="Serine dehydratase beta chain" evidence="13">
    <location>
        <begin position="4"/>
        <end position="36"/>
    </location>
</feature>
<evidence type="ECO:0000313" key="14">
    <source>
        <dbReference type="EMBL" id="TMR29528.1"/>
    </source>
</evidence>
<dbReference type="InterPro" id="IPR051318">
    <property type="entry name" value="Fe-S_L-Ser"/>
</dbReference>
<keyword evidence="9" id="KW-0411">Iron-sulfur</keyword>
<dbReference type="InterPro" id="IPR029009">
    <property type="entry name" value="ASB_dom_sf"/>
</dbReference>
<gene>
    <name evidence="14" type="ORF">ETD96_35450</name>
</gene>
<evidence type="ECO:0000256" key="6">
    <source>
        <dbReference type="ARBA" id="ARBA00022485"/>
    </source>
</evidence>
<dbReference type="AlphaFoldDB" id="A0A5S4G934"/>
<comment type="cofactor">
    <cofactor evidence="1">
        <name>[4Fe-4S] cluster</name>
        <dbReference type="ChEBI" id="CHEBI:49883"/>
    </cofactor>
</comment>
<organism evidence="14 15">
    <name type="scientific">Actinomadura geliboluensis</name>
    <dbReference type="NCBI Taxonomy" id="882440"/>
    <lineage>
        <taxon>Bacteria</taxon>
        <taxon>Bacillati</taxon>
        <taxon>Actinomycetota</taxon>
        <taxon>Actinomycetes</taxon>
        <taxon>Streptosporangiales</taxon>
        <taxon>Thermomonosporaceae</taxon>
        <taxon>Actinomadura</taxon>
    </lineage>
</organism>
<feature type="non-terminal residue" evidence="14">
    <location>
        <position position="38"/>
    </location>
</feature>
<dbReference type="Pfam" id="PF03315">
    <property type="entry name" value="SDH_beta"/>
    <property type="match status" value="1"/>
</dbReference>
<keyword evidence="6" id="KW-0004">4Fe-4S</keyword>
<keyword evidence="7" id="KW-0479">Metal-binding</keyword>
<keyword evidence="5" id="KW-0312">Gluconeogenesis</keyword>
<comment type="catalytic activity">
    <reaction evidence="12">
        <text>L-serine = pyruvate + NH4(+)</text>
        <dbReference type="Rhea" id="RHEA:19169"/>
        <dbReference type="ChEBI" id="CHEBI:15361"/>
        <dbReference type="ChEBI" id="CHEBI:28938"/>
        <dbReference type="ChEBI" id="CHEBI:33384"/>
        <dbReference type="EC" id="4.3.1.17"/>
    </reaction>
</comment>
<keyword evidence="8" id="KW-0408">Iron</keyword>
<comment type="similarity">
    <text evidence="3">Belongs to the iron-sulfur dependent L-serine dehydratase family.</text>
</comment>
<evidence type="ECO:0000313" key="15">
    <source>
        <dbReference type="Proteomes" id="UP000305238"/>
    </source>
</evidence>
<reference evidence="14 15" key="1">
    <citation type="submission" date="2019-05" db="EMBL/GenBank/DDBJ databases">
        <title>Draft genome sequence of Actinomadura geliboluensis A8036.</title>
        <authorList>
            <person name="Saricaoglu S."/>
            <person name="Isik K."/>
        </authorList>
    </citation>
    <scope>NUCLEOTIDE SEQUENCE [LARGE SCALE GENOMIC DNA]</scope>
    <source>
        <strain evidence="14 15">A8036</strain>
    </source>
</reference>
<dbReference type="Gene3D" id="3.30.1330.90">
    <property type="entry name" value="D-3-phosphoglycerate dehydrogenase, domain 3"/>
    <property type="match status" value="1"/>
</dbReference>
<dbReference type="RefSeq" id="WP_138640840.1">
    <property type="nucleotide sequence ID" value="NZ_VCKZ01000379.1"/>
</dbReference>
<name>A0A5S4G934_9ACTN</name>
<dbReference type="PANTHER" id="PTHR30182:SF1">
    <property type="entry name" value="L-SERINE DEHYDRATASE 1"/>
    <property type="match status" value="1"/>
</dbReference>
<evidence type="ECO:0000256" key="10">
    <source>
        <dbReference type="ARBA" id="ARBA00023239"/>
    </source>
</evidence>
<evidence type="ECO:0000256" key="3">
    <source>
        <dbReference type="ARBA" id="ARBA00008636"/>
    </source>
</evidence>
<dbReference type="GO" id="GO:0006094">
    <property type="term" value="P:gluconeogenesis"/>
    <property type="evidence" value="ECO:0007669"/>
    <property type="project" value="UniProtKB-KW"/>
</dbReference>
<evidence type="ECO:0000256" key="5">
    <source>
        <dbReference type="ARBA" id="ARBA00022432"/>
    </source>
</evidence>
<evidence type="ECO:0000256" key="2">
    <source>
        <dbReference type="ARBA" id="ARBA00004742"/>
    </source>
</evidence>
<dbReference type="GO" id="GO:0051539">
    <property type="term" value="F:4 iron, 4 sulfur cluster binding"/>
    <property type="evidence" value="ECO:0007669"/>
    <property type="project" value="UniProtKB-KW"/>
</dbReference>
<dbReference type="OrthoDB" id="9805537at2"/>
<comment type="pathway">
    <text evidence="2">Carbohydrate biosynthesis; gluconeogenesis.</text>
</comment>
<evidence type="ECO:0000256" key="11">
    <source>
        <dbReference type="ARBA" id="ARBA00041766"/>
    </source>
</evidence>
<proteinExistence type="inferred from homology"/>
<dbReference type="GO" id="GO:0003941">
    <property type="term" value="F:L-serine ammonia-lyase activity"/>
    <property type="evidence" value="ECO:0007669"/>
    <property type="project" value="UniProtKB-EC"/>
</dbReference>
<evidence type="ECO:0000256" key="1">
    <source>
        <dbReference type="ARBA" id="ARBA00001966"/>
    </source>
</evidence>
<evidence type="ECO:0000256" key="7">
    <source>
        <dbReference type="ARBA" id="ARBA00022723"/>
    </source>
</evidence>
<evidence type="ECO:0000256" key="4">
    <source>
        <dbReference type="ARBA" id="ARBA00012093"/>
    </source>
</evidence>
<dbReference type="Proteomes" id="UP000305238">
    <property type="component" value="Unassembled WGS sequence"/>
</dbReference>
<evidence type="ECO:0000256" key="8">
    <source>
        <dbReference type="ARBA" id="ARBA00023004"/>
    </source>
</evidence>
<comment type="caution">
    <text evidence="14">The sequence shown here is derived from an EMBL/GenBank/DDBJ whole genome shotgun (WGS) entry which is preliminary data.</text>
</comment>
<evidence type="ECO:0000256" key="9">
    <source>
        <dbReference type="ARBA" id="ARBA00023014"/>
    </source>
</evidence>
<dbReference type="EC" id="4.3.1.17" evidence="4"/>
<dbReference type="EMBL" id="VCKZ01000379">
    <property type="protein sequence ID" value="TMR29528.1"/>
    <property type="molecule type" value="Genomic_DNA"/>
</dbReference>
<dbReference type="InterPro" id="IPR005131">
    <property type="entry name" value="Ser_deHydtase_bsu"/>
</dbReference>
<evidence type="ECO:0000259" key="13">
    <source>
        <dbReference type="Pfam" id="PF03315"/>
    </source>
</evidence>
<dbReference type="GO" id="GO:0046872">
    <property type="term" value="F:metal ion binding"/>
    <property type="evidence" value="ECO:0007669"/>
    <property type="project" value="UniProtKB-KW"/>
</dbReference>
<dbReference type="PANTHER" id="PTHR30182">
    <property type="entry name" value="L-SERINE DEHYDRATASE"/>
    <property type="match status" value="1"/>
</dbReference>
<sequence length="38" mass="3959">MAISVFDLFKIGIGPSSSHTGGPMAAAHRFARGLERDG</sequence>
<evidence type="ECO:0000256" key="12">
    <source>
        <dbReference type="ARBA" id="ARBA00049406"/>
    </source>
</evidence>